<evidence type="ECO:0000256" key="1">
    <source>
        <dbReference type="ARBA" id="ARBA00005047"/>
    </source>
</evidence>
<gene>
    <name evidence="6 7" type="primary">hisB</name>
    <name evidence="7" type="ORF">E3J68_00075</name>
</gene>
<dbReference type="GO" id="GO:0005737">
    <property type="term" value="C:cytoplasm"/>
    <property type="evidence" value="ECO:0007669"/>
    <property type="project" value="UniProtKB-SubCell"/>
</dbReference>
<evidence type="ECO:0000256" key="4">
    <source>
        <dbReference type="ARBA" id="ARBA00023102"/>
    </source>
</evidence>
<dbReference type="Pfam" id="PF00475">
    <property type="entry name" value="IGPD"/>
    <property type="match status" value="1"/>
</dbReference>
<dbReference type="PANTHER" id="PTHR23133">
    <property type="entry name" value="IMIDAZOLEGLYCEROL-PHOSPHATE DEHYDRATASE HIS7"/>
    <property type="match status" value="1"/>
</dbReference>
<dbReference type="InterPro" id="IPR038494">
    <property type="entry name" value="IGPD_sf"/>
</dbReference>
<dbReference type="Proteomes" id="UP000316517">
    <property type="component" value="Unassembled WGS sequence"/>
</dbReference>
<dbReference type="NCBIfam" id="NF002111">
    <property type="entry name" value="PRK00951.2-1"/>
    <property type="match status" value="1"/>
</dbReference>
<dbReference type="AlphaFoldDB" id="A0A523TL50"/>
<proteinExistence type="inferred from homology"/>
<dbReference type="EMBL" id="SOJT01000005">
    <property type="protein sequence ID" value="TET31057.1"/>
    <property type="molecule type" value="Genomic_DNA"/>
</dbReference>
<dbReference type="Gene3D" id="3.30.230.40">
    <property type="entry name" value="Imidazole glycerol phosphate dehydratase, domain 1"/>
    <property type="match status" value="2"/>
</dbReference>
<dbReference type="GO" id="GO:0004424">
    <property type="term" value="F:imidazoleglycerol-phosphate dehydratase activity"/>
    <property type="evidence" value="ECO:0007669"/>
    <property type="project" value="UniProtKB-UniRule"/>
</dbReference>
<comment type="pathway">
    <text evidence="1 6">Amino-acid biosynthesis; L-histidine biosynthesis; L-histidine from 5-phospho-alpha-D-ribose 1-diphosphate: step 6/9.</text>
</comment>
<dbReference type="SUPFAM" id="SSF54211">
    <property type="entry name" value="Ribosomal protein S5 domain 2-like"/>
    <property type="match status" value="2"/>
</dbReference>
<dbReference type="InterPro" id="IPR020568">
    <property type="entry name" value="Ribosomal_Su5_D2-typ_SF"/>
</dbReference>
<evidence type="ECO:0000313" key="7">
    <source>
        <dbReference type="EMBL" id="TET31057.1"/>
    </source>
</evidence>
<comment type="caution">
    <text evidence="7">The sequence shown here is derived from an EMBL/GenBank/DDBJ whole genome shotgun (WGS) entry which is preliminary data.</text>
</comment>
<evidence type="ECO:0000256" key="6">
    <source>
        <dbReference type="HAMAP-Rule" id="MF_00076"/>
    </source>
</evidence>
<dbReference type="InterPro" id="IPR020565">
    <property type="entry name" value="ImidazoleglycerP_deHydtase_CS"/>
</dbReference>
<dbReference type="PANTHER" id="PTHR23133:SF2">
    <property type="entry name" value="IMIDAZOLEGLYCEROL-PHOSPHATE DEHYDRATASE"/>
    <property type="match status" value="1"/>
</dbReference>
<dbReference type="GO" id="GO:0000105">
    <property type="term" value="P:L-histidine biosynthetic process"/>
    <property type="evidence" value="ECO:0007669"/>
    <property type="project" value="UniProtKB-UniRule"/>
</dbReference>
<reference evidence="7 8" key="1">
    <citation type="submission" date="2019-03" db="EMBL/GenBank/DDBJ databases">
        <title>Metabolic potential of uncultured bacteria and archaea associated with petroleum seepage in deep-sea sediments.</title>
        <authorList>
            <person name="Dong X."/>
            <person name="Hubert C."/>
        </authorList>
    </citation>
    <scope>NUCLEOTIDE SEQUENCE [LARGE SCALE GENOMIC DNA]</scope>
    <source>
        <strain evidence="7">E44_bin3</strain>
    </source>
</reference>
<keyword evidence="5 6" id="KW-0456">Lyase</keyword>
<dbReference type="InterPro" id="IPR000807">
    <property type="entry name" value="ImidazoleglycerolP_deHydtase"/>
</dbReference>
<organism evidence="7 8">
    <name type="scientific">Aerophobetes bacterium</name>
    <dbReference type="NCBI Taxonomy" id="2030807"/>
    <lineage>
        <taxon>Bacteria</taxon>
        <taxon>Candidatus Aerophobota</taxon>
    </lineage>
</organism>
<dbReference type="FunFam" id="3.30.230.40:FF:000003">
    <property type="entry name" value="Imidazoleglycerol-phosphate dehydratase HisB"/>
    <property type="match status" value="1"/>
</dbReference>
<evidence type="ECO:0000256" key="3">
    <source>
        <dbReference type="ARBA" id="ARBA00022605"/>
    </source>
</evidence>
<dbReference type="EC" id="4.2.1.19" evidence="6"/>
<accession>A0A523TL50</accession>
<dbReference type="HAMAP" id="MF_00076">
    <property type="entry name" value="HisB"/>
    <property type="match status" value="1"/>
</dbReference>
<keyword evidence="4 6" id="KW-0368">Histidine biosynthesis</keyword>
<dbReference type="PROSITE" id="PS00954">
    <property type="entry name" value="IGP_DEHYDRATASE_1"/>
    <property type="match status" value="1"/>
</dbReference>
<comment type="similarity">
    <text evidence="6">Belongs to the imidazoleglycerol-phosphate dehydratase family.</text>
</comment>
<evidence type="ECO:0000256" key="2">
    <source>
        <dbReference type="ARBA" id="ARBA00016664"/>
    </source>
</evidence>
<comment type="subcellular location">
    <subcellularLocation>
        <location evidence="6">Cytoplasm</location>
    </subcellularLocation>
</comment>
<keyword evidence="3 6" id="KW-0028">Amino-acid biosynthesis</keyword>
<protein>
    <recommendedName>
        <fullName evidence="2 6">Imidazoleglycerol-phosphate dehydratase</fullName>
        <shortName evidence="6">IGPD</shortName>
        <ecNumber evidence="6">4.2.1.19</ecNumber>
    </recommendedName>
</protein>
<dbReference type="CDD" id="cd07914">
    <property type="entry name" value="IGPD"/>
    <property type="match status" value="1"/>
</dbReference>
<sequence length="197" mass="22090">MKTNRLARVERKTRETEVEIDLNLDGKGTSRIDTSYPFLDHMLSLFAYHGFFDLTVVAKGDIKVDYHHLAEDVGICLGKAVRKALGEKKGIRRYGSFFVPMDEVLAQVAIDISGRPVVVFKFPSSEEQHGSELELMKEFFRGFASHAGVTLHVNLCYGSGAHHLMEAAFKAFALSLDEATGLDERRKEIPSTKEKLE</sequence>
<dbReference type="FunFam" id="3.30.230.40:FF:000001">
    <property type="entry name" value="Imidazoleglycerol-phosphate dehydratase HisB"/>
    <property type="match status" value="1"/>
</dbReference>
<dbReference type="UniPathway" id="UPA00031">
    <property type="reaction ID" value="UER00011"/>
</dbReference>
<keyword evidence="6" id="KW-0963">Cytoplasm</keyword>
<comment type="catalytic activity">
    <reaction evidence="6">
        <text>D-erythro-1-(imidazol-4-yl)glycerol 3-phosphate = 3-(imidazol-4-yl)-2-oxopropyl phosphate + H2O</text>
        <dbReference type="Rhea" id="RHEA:11040"/>
        <dbReference type="ChEBI" id="CHEBI:15377"/>
        <dbReference type="ChEBI" id="CHEBI:57766"/>
        <dbReference type="ChEBI" id="CHEBI:58278"/>
        <dbReference type="EC" id="4.2.1.19"/>
    </reaction>
</comment>
<dbReference type="NCBIfam" id="NF002114">
    <property type="entry name" value="PRK00951.2-4"/>
    <property type="match status" value="1"/>
</dbReference>
<evidence type="ECO:0000256" key="5">
    <source>
        <dbReference type="ARBA" id="ARBA00023239"/>
    </source>
</evidence>
<name>A0A523TL50_UNCAE</name>
<evidence type="ECO:0000313" key="8">
    <source>
        <dbReference type="Proteomes" id="UP000316517"/>
    </source>
</evidence>